<dbReference type="Proteomes" id="UP001211513">
    <property type="component" value="Chromosome"/>
</dbReference>
<evidence type="ECO:0000313" key="2">
    <source>
        <dbReference type="EMBL" id="WCF29252.1"/>
    </source>
</evidence>
<accession>A0AAJ5R3Y4</accession>
<dbReference type="EMBL" id="CP109886">
    <property type="protein sequence ID" value="WCF29252.1"/>
    <property type="molecule type" value="Genomic_DNA"/>
</dbReference>
<feature type="region of interest" description="Disordered" evidence="1">
    <location>
        <begin position="94"/>
        <end position="115"/>
    </location>
</feature>
<organism evidence="2 3">
    <name type="scientific">Xylella fastidiosa subsp. fastidiosa</name>
    <dbReference type="NCBI Taxonomy" id="644356"/>
    <lineage>
        <taxon>Bacteria</taxon>
        <taxon>Pseudomonadati</taxon>
        <taxon>Pseudomonadota</taxon>
        <taxon>Gammaproteobacteria</taxon>
        <taxon>Lysobacterales</taxon>
        <taxon>Lysobacteraceae</taxon>
        <taxon>Xylella</taxon>
    </lineage>
</organism>
<feature type="compositionally biased region" description="Low complexity" evidence="1">
    <location>
        <begin position="97"/>
        <end position="115"/>
    </location>
</feature>
<protein>
    <submittedName>
        <fullName evidence="2">Uncharacterized protein</fullName>
    </submittedName>
</protein>
<reference evidence="2" key="2">
    <citation type="submission" date="2022-10" db="EMBL/GenBank/DDBJ databases">
        <authorList>
            <person name="Landa B."/>
            <person name="Arias-Giraldo L.F."/>
            <person name="Roman-Ecija M."/>
            <person name="Velasco-Amo M.P."/>
            <person name="De La Fuente L."/>
            <person name="Marco-Noales E."/>
            <person name="Moralejo E."/>
        </authorList>
    </citation>
    <scope>NUCLEOTIDE SEQUENCE</scope>
    <source>
        <strain evidence="2">CFBP8073</strain>
    </source>
</reference>
<sequence length="115" mass="12481">MNEGESMQVQMPKVTIKSDVAMRTVTTKQGTQMPIYSQRAELESEKMRMEIEVIVDGLQQGYSVGAVKFWDVVSDLVPGRFGIDLSRKKTLVDANVSGSSRSLPSPAPASSSKGS</sequence>
<gene>
    <name evidence="2" type="ORF">OK117_05160</name>
</gene>
<evidence type="ECO:0000256" key="1">
    <source>
        <dbReference type="SAM" id="MobiDB-lite"/>
    </source>
</evidence>
<name>A0AAJ5R3Y4_XYLFS</name>
<reference evidence="2" key="1">
    <citation type="journal article" date="2022" name="Phytopathology">
        <title>Complete circularized genome resources of seven strains of Xylella fastidiosa subsp. fastidiosa using hybrid assembly reveals unknown plasmids.</title>
        <authorList>
            <person name="Velasco-Amo M.D.P."/>
            <person name="Arias-Giraldo L.F.F."/>
            <person name="Ecija M.R."/>
            <person name="De La Fuente L."/>
            <person name="Marco-Noales E."/>
            <person name="Moralejo E."/>
            <person name="Navas-Cort J.A."/>
            <person name="Landa B.B."/>
        </authorList>
    </citation>
    <scope>NUCLEOTIDE SEQUENCE</scope>
    <source>
        <strain evidence="2">CFBP8073</strain>
    </source>
</reference>
<proteinExistence type="predicted"/>
<dbReference type="AlphaFoldDB" id="A0AAJ5R3Y4"/>
<dbReference type="RefSeq" id="WP_272143081.1">
    <property type="nucleotide sequence ID" value="NZ_CP109886.1"/>
</dbReference>
<evidence type="ECO:0000313" key="3">
    <source>
        <dbReference type="Proteomes" id="UP001211513"/>
    </source>
</evidence>